<gene>
    <name evidence="1" type="ORF">SPELUC_LOCUS3107</name>
</gene>
<keyword evidence="2" id="KW-1185">Reference proteome</keyword>
<dbReference type="Proteomes" id="UP000789366">
    <property type="component" value="Unassembled WGS sequence"/>
</dbReference>
<reference evidence="1" key="1">
    <citation type="submission" date="2021-06" db="EMBL/GenBank/DDBJ databases">
        <authorList>
            <person name="Kallberg Y."/>
            <person name="Tangrot J."/>
            <person name="Rosling A."/>
        </authorList>
    </citation>
    <scope>NUCLEOTIDE SEQUENCE</scope>
    <source>
        <strain evidence="1">28 12/20/2015</strain>
    </source>
</reference>
<organism evidence="1 2">
    <name type="scientific">Cetraspora pellucida</name>
    <dbReference type="NCBI Taxonomy" id="1433469"/>
    <lineage>
        <taxon>Eukaryota</taxon>
        <taxon>Fungi</taxon>
        <taxon>Fungi incertae sedis</taxon>
        <taxon>Mucoromycota</taxon>
        <taxon>Glomeromycotina</taxon>
        <taxon>Glomeromycetes</taxon>
        <taxon>Diversisporales</taxon>
        <taxon>Gigasporaceae</taxon>
        <taxon>Cetraspora</taxon>
    </lineage>
</organism>
<accession>A0ACA9L219</accession>
<name>A0ACA9L219_9GLOM</name>
<proteinExistence type="predicted"/>
<comment type="caution">
    <text evidence="1">The sequence shown here is derived from an EMBL/GenBank/DDBJ whole genome shotgun (WGS) entry which is preliminary data.</text>
</comment>
<evidence type="ECO:0000313" key="1">
    <source>
        <dbReference type="EMBL" id="CAG8503053.1"/>
    </source>
</evidence>
<dbReference type="EMBL" id="CAJVPW010002283">
    <property type="protein sequence ID" value="CAG8503053.1"/>
    <property type="molecule type" value="Genomic_DNA"/>
</dbReference>
<protein>
    <submittedName>
        <fullName evidence="1">4497_t:CDS:1</fullName>
    </submittedName>
</protein>
<sequence length="561" mass="64285">MSLPYDSRQSRFTSFSNFQKFIDTKTVVCKCGITISLGKTYQISNFQRHSQSNNCTYCTNNQPSIKAFFSKSESEENADDNKTNNEKNSLNDLEYVNYVISSPASFGGSKKPEIVAKELFSEKFSENTSFTRKQLSSKERKEFERALESEATWHLDKEALAIYHMQCEKKTNNGSAICNKCEQLKSNKRLNQALKVKRATSSTSKFIPRYYYNEPLLKLLKNPNLRQIWVSTSNKNDAEFWIKLAQFGLSGAFNGDNTFIELVALMDLQECTRIAFNEAVLLAKHIYIYDYEEESSIPEFTKNMEQITDIADSENNELNTSSGRSNIVGNAALEVAQIQYIVQHSSTPISFYMFQQFFTNDTLDIKNLLQIRQNHDAFSSNSKSNFSNLHQTTIDENNKINENVVNKLITEIISDNIDENRRKKIKNLGSANNSDINPLCENSFLIVYSNRILCLGKVIAIYEKCGERHAWVEKPVGFLDNLSYISIKVYVQVTNRVFSCENSVGGNITIHITPREVIYFLGIHSYINLDNNLILVDDKTISIYNFFKLPSSHELFLKIFE</sequence>
<evidence type="ECO:0000313" key="2">
    <source>
        <dbReference type="Proteomes" id="UP000789366"/>
    </source>
</evidence>